<dbReference type="SMR" id="A0A015K7K1"/>
<dbReference type="SUPFAM" id="SSF47095">
    <property type="entry name" value="HMG-box"/>
    <property type="match status" value="1"/>
</dbReference>
<dbReference type="Proteomes" id="UP000022910">
    <property type="component" value="Unassembled WGS sequence"/>
</dbReference>
<accession>A0A015K7K1</accession>
<evidence type="ECO:0000313" key="2">
    <source>
        <dbReference type="EMBL" id="EXX77672.1"/>
    </source>
</evidence>
<evidence type="ECO:0000313" key="3">
    <source>
        <dbReference type="Proteomes" id="UP000022910"/>
    </source>
</evidence>
<feature type="domain" description="HMG box" evidence="1">
    <location>
        <begin position="38"/>
        <end position="91"/>
    </location>
</feature>
<keyword evidence="3" id="KW-1185">Reference proteome</keyword>
<sequence length="266" mass="31208">MSCQTYNNTINKFKLPFPPTIDPNDIVEKRKPCKVKSKGPNAFLIYRKAFLDHLSHLKCNLKMTDVSKLVSKYWEDESNTVKDAYRDISKKVEELLVERRKKTVSNRLIWKNSSTHKRNRLEKKTTKVQKIKSPKINTEVIHSNRNYQFISTFPDTITSSSSQKHDTEVTIINEPSTPPENIQNPQLNYCQEFIYNPESYLNQFYFPCYDLQIVENPITTTTVIDEGCLQNFLNCYQFYEPCSNLSIYENPQQQLQEETSLSAKMY</sequence>
<dbReference type="InterPro" id="IPR036910">
    <property type="entry name" value="HMG_box_dom_sf"/>
</dbReference>
<reference evidence="2 3" key="1">
    <citation type="submission" date="2014-02" db="EMBL/GenBank/DDBJ databases">
        <title>Single nucleus genome sequencing reveals high similarity among nuclei of an endomycorrhizal fungus.</title>
        <authorList>
            <person name="Lin K."/>
            <person name="Geurts R."/>
            <person name="Zhang Z."/>
            <person name="Limpens E."/>
            <person name="Saunders D.G."/>
            <person name="Mu D."/>
            <person name="Pang E."/>
            <person name="Cao H."/>
            <person name="Cha H."/>
            <person name="Lin T."/>
            <person name="Zhou Q."/>
            <person name="Shang Y."/>
            <person name="Li Y."/>
            <person name="Ivanov S."/>
            <person name="Sharma T."/>
            <person name="Velzen R.V."/>
            <person name="Ruijter N.D."/>
            <person name="Aanen D.K."/>
            <person name="Win J."/>
            <person name="Kamoun S."/>
            <person name="Bisseling T."/>
            <person name="Huang S."/>
        </authorList>
    </citation>
    <scope>NUCLEOTIDE SEQUENCE [LARGE SCALE GENOMIC DNA]</scope>
    <source>
        <strain evidence="3">DAOM197198w</strain>
    </source>
</reference>
<organism evidence="2 3">
    <name type="scientific">Rhizophagus irregularis (strain DAOM 197198w)</name>
    <name type="common">Glomus intraradices</name>
    <dbReference type="NCBI Taxonomy" id="1432141"/>
    <lineage>
        <taxon>Eukaryota</taxon>
        <taxon>Fungi</taxon>
        <taxon>Fungi incertae sedis</taxon>
        <taxon>Mucoromycota</taxon>
        <taxon>Glomeromycotina</taxon>
        <taxon>Glomeromycetes</taxon>
        <taxon>Glomerales</taxon>
        <taxon>Glomeraceae</taxon>
        <taxon>Rhizophagus</taxon>
    </lineage>
</organism>
<dbReference type="InterPro" id="IPR009071">
    <property type="entry name" value="HMG_box_dom"/>
</dbReference>
<gene>
    <name evidence="2" type="ORF">RirG_021710</name>
</gene>
<dbReference type="OrthoDB" id="6247875at2759"/>
<name>A0A015K7K1_RHIIW</name>
<dbReference type="Gene3D" id="1.10.30.10">
    <property type="entry name" value="High mobility group box domain"/>
    <property type="match status" value="1"/>
</dbReference>
<comment type="caution">
    <text evidence="2">The sequence shown here is derived from an EMBL/GenBank/DDBJ whole genome shotgun (WGS) entry which is preliminary data.</text>
</comment>
<dbReference type="EMBL" id="JEMT01010410">
    <property type="protein sequence ID" value="EXX77672.1"/>
    <property type="molecule type" value="Genomic_DNA"/>
</dbReference>
<dbReference type="HOGENOM" id="CLU_1046414_0_0_1"/>
<protein>
    <recommendedName>
        <fullName evidence="1">HMG box domain-containing protein</fullName>
    </recommendedName>
</protein>
<evidence type="ECO:0000259" key="1">
    <source>
        <dbReference type="Pfam" id="PF00505"/>
    </source>
</evidence>
<dbReference type="AlphaFoldDB" id="A0A015K7K1"/>
<proteinExistence type="predicted"/>
<dbReference type="Pfam" id="PF00505">
    <property type="entry name" value="HMG_box"/>
    <property type="match status" value="1"/>
</dbReference>